<dbReference type="Proteomes" id="UP000005147">
    <property type="component" value="Unassembled WGS sequence"/>
</dbReference>
<gene>
    <name evidence="1" type="ORF">HMPREF9707_01480</name>
</gene>
<keyword evidence="2" id="KW-1185">Reference proteome</keyword>
<proteinExistence type="predicted"/>
<dbReference type="AlphaFoldDB" id="K1LNP5"/>
<dbReference type="EMBL" id="AGZE01000037">
    <property type="protein sequence ID" value="EKB53727.1"/>
    <property type="molecule type" value="Genomic_DNA"/>
</dbReference>
<evidence type="ECO:0000313" key="2">
    <source>
        <dbReference type="Proteomes" id="UP000005147"/>
    </source>
</evidence>
<evidence type="ECO:0000313" key="1">
    <source>
        <dbReference type="EMBL" id="EKB53727.1"/>
    </source>
</evidence>
<comment type="caution">
    <text evidence="1">The sequence shown here is derived from an EMBL/GenBank/DDBJ whole genome shotgun (WGS) entry which is preliminary data.</text>
</comment>
<protein>
    <submittedName>
        <fullName evidence="1">Uncharacterized protein</fullName>
    </submittedName>
</protein>
<dbReference type="STRING" id="883112.HMPREF9707_01480"/>
<dbReference type="RefSeq" id="WP_006702113.1">
    <property type="nucleotide sequence ID" value="NZ_JH932301.1"/>
</dbReference>
<organism evidence="1 2">
    <name type="scientific">Falseniella ignava CCUG 37419</name>
    <dbReference type="NCBI Taxonomy" id="883112"/>
    <lineage>
        <taxon>Bacteria</taxon>
        <taxon>Bacillati</taxon>
        <taxon>Bacillota</taxon>
        <taxon>Bacilli</taxon>
        <taxon>Lactobacillales</taxon>
        <taxon>Aerococcaceae</taxon>
        <taxon>Falseniella</taxon>
    </lineage>
</organism>
<sequence>MTQKHFAVVSAIDSEDLTDILNCKSQRLFADGYAITDVQFQTSPTNGAPTKYSAMIVYERI</sequence>
<name>K1LNP5_9LACT</name>
<reference evidence="1 2" key="1">
    <citation type="submission" date="2012-07" db="EMBL/GenBank/DDBJ databases">
        <title>The Genome Sequence of Facklamia ignava CCUG 37419.</title>
        <authorList>
            <consortium name="The Broad Institute Genome Sequencing Platform"/>
            <person name="Earl A."/>
            <person name="Ward D."/>
            <person name="Feldgarden M."/>
            <person name="Gevers D."/>
            <person name="Huys G."/>
            <person name="Walker B."/>
            <person name="Young S.K."/>
            <person name="Zeng Q."/>
            <person name="Gargeya S."/>
            <person name="Fitzgerald M."/>
            <person name="Haas B."/>
            <person name="Abouelleil A."/>
            <person name="Alvarado L."/>
            <person name="Arachchi H.M."/>
            <person name="Berlin A.M."/>
            <person name="Chapman S.B."/>
            <person name="Goldberg J."/>
            <person name="Griggs A."/>
            <person name="Gujja S."/>
            <person name="Hansen M."/>
            <person name="Howarth C."/>
            <person name="Imamovic A."/>
            <person name="Larimer J."/>
            <person name="McCowen C."/>
            <person name="Montmayeur A."/>
            <person name="Murphy C."/>
            <person name="Neiman D."/>
            <person name="Pearson M."/>
            <person name="Priest M."/>
            <person name="Roberts A."/>
            <person name="Saif S."/>
            <person name="Shea T."/>
            <person name="Sisk P."/>
            <person name="Sykes S."/>
            <person name="Wortman J."/>
            <person name="Nusbaum C."/>
            <person name="Birren B."/>
        </authorList>
    </citation>
    <scope>NUCLEOTIDE SEQUENCE [LARGE SCALE GENOMIC DNA]</scope>
    <source>
        <strain evidence="1 2">CCUG 37419</strain>
    </source>
</reference>
<dbReference type="HOGENOM" id="CLU_2915678_0_0_9"/>
<accession>K1LNP5</accession>